<feature type="transmembrane region" description="Helical" evidence="14">
    <location>
        <begin position="333"/>
        <end position="366"/>
    </location>
</feature>
<evidence type="ECO:0000256" key="14">
    <source>
        <dbReference type="SAM" id="Phobius"/>
    </source>
</evidence>
<feature type="binding site" evidence="13">
    <location>
        <position position="111"/>
    </location>
    <ligand>
        <name>K(+)</name>
        <dbReference type="ChEBI" id="CHEBI:29103"/>
    </ligand>
</feature>
<protein>
    <recommendedName>
        <fullName evidence="12">Trk system potassium uptake protein</fullName>
    </recommendedName>
</protein>
<organism evidence="15 16">
    <name type="scientific">Shewanella mangrovi</name>
    <dbReference type="NCBI Taxonomy" id="1515746"/>
    <lineage>
        <taxon>Bacteria</taxon>
        <taxon>Pseudomonadati</taxon>
        <taxon>Pseudomonadota</taxon>
        <taxon>Gammaproteobacteria</taxon>
        <taxon>Alteromonadales</taxon>
        <taxon>Shewanellaceae</taxon>
        <taxon>Shewanella</taxon>
    </lineage>
</organism>
<evidence type="ECO:0000256" key="12">
    <source>
        <dbReference type="PIRNR" id="PIRNR006247"/>
    </source>
</evidence>
<keyword evidence="8 12" id="KW-0630">Potassium</keyword>
<dbReference type="NCBIfam" id="TIGR00933">
    <property type="entry name" value="2a38"/>
    <property type="match status" value="1"/>
</dbReference>
<keyword evidence="11 12" id="KW-0472">Membrane</keyword>
<feature type="binding site" evidence="13">
    <location>
        <position position="221"/>
    </location>
    <ligand>
        <name>K(+)</name>
        <dbReference type="ChEBI" id="CHEBI:29103"/>
    </ligand>
</feature>
<feature type="binding site" evidence="13">
    <location>
        <position position="437"/>
    </location>
    <ligand>
        <name>K(+)</name>
        <dbReference type="ChEBI" id="CHEBI:29103"/>
    </ligand>
</feature>
<evidence type="ECO:0000256" key="5">
    <source>
        <dbReference type="ARBA" id="ARBA00022519"/>
    </source>
</evidence>
<dbReference type="Proteomes" id="UP000029264">
    <property type="component" value="Unassembled WGS sequence"/>
</dbReference>
<evidence type="ECO:0000256" key="3">
    <source>
        <dbReference type="ARBA" id="ARBA00022448"/>
    </source>
</evidence>
<dbReference type="InterPro" id="IPR003445">
    <property type="entry name" value="Cat_transpt"/>
</dbReference>
<evidence type="ECO:0000256" key="4">
    <source>
        <dbReference type="ARBA" id="ARBA00022475"/>
    </source>
</evidence>
<accession>A0A094LM20</accession>
<feature type="transmembrane region" description="Helical" evidence="14">
    <location>
        <begin position="184"/>
        <end position="203"/>
    </location>
</feature>
<gene>
    <name evidence="15" type="ORF">HR45_18025</name>
</gene>
<comment type="function">
    <text evidence="12">Low-affinity potassium transport system. Interacts with Trk system potassium uptake protein TrkA.</text>
</comment>
<dbReference type="STRING" id="1515746.HR45_18025"/>
<keyword evidence="9 14" id="KW-1133">Transmembrane helix</keyword>
<feature type="transmembrane region" description="Helical" evidence="14">
    <location>
        <begin position="69"/>
        <end position="90"/>
    </location>
</feature>
<dbReference type="PANTHER" id="PTHR32024">
    <property type="entry name" value="TRK SYSTEM POTASSIUM UPTAKE PROTEIN TRKG-RELATED"/>
    <property type="match status" value="1"/>
</dbReference>
<evidence type="ECO:0000256" key="10">
    <source>
        <dbReference type="ARBA" id="ARBA00023065"/>
    </source>
</evidence>
<feature type="binding site" evidence="13">
    <location>
        <position position="438"/>
    </location>
    <ligand>
        <name>K(+)</name>
        <dbReference type="ChEBI" id="CHEBI:29103"/>
    </ligand>
</feature>
<reference evidence="15 16" key="1">
    <citation type="submission" date="2014-06" db="EMBL/GenBank/DDBJ databases">
        <title>Shewanella sp. YQH10.</title>
        <authorList>
            <person name="Liu Y."/>
            <person name="Zeng R."/>
        </authorList>
    </citation>
    <scope>NUCLEOTIDE SEQUENCE [LARGE SCALE GENOMIC DNA]</scope>
    <source>
        <strain evidence="15 16">YQH10</strain>
    </source>
</reference>
<feature type="transmembrane region" description="Helical" evidence="14">
    <location>
        <begin position="278"/>
        <end position="299"/>
    </location>
</feature>
<comment type="similarity">
    <text evidence="2 12">Belongs to the TrkH potassium transport family.</text>
</comment>
<keyword evidence="3 12" id="KW-0813">Transport</keyword>
<keyword evidence="6 12" id="KW-0633">Potassium transport</keyword>
<dbReference type="AlphaFoldDB" id="A0A094LM20"/>
<dbReference type="Pfam" id="PF02386">
    <property type="entry name" value="TrkH"/>
    <property type="match status" value="1"/>
</dbReference>
<proteinExistence type="inferred from homology"/>
<keyword evidence="4 12" id="KW-1003">Cell membrane</keyword>
<dbReference type="GO" id="GO:0005886">
    <property type="term" value="C:plasma membrane"/>
    <property type="evidence" value="ECO:0007669"/>
    <property type="project" value="UniProtKB-SubCell"/>
</dbReference>
<feature type="transmembrane region" description="Helical" evidence="14">
    <location>
        <begin position="38"/>
        <end position="57"/>
    </location>
</feature>
<feature type="binding site" evidence="13">
    <location>
        <position position="320"/>
    </location>
    <ligand>
        <name>K(+)</name>
        <dbReference type="ChEBI" id="CHEBI:29103"/>
    </ligand>
</feature>
<feature type="binding site" evidence="13">
    <location>
        <position position="321"/>
    </location>
    <ligand>
        <name>K(+)</name>
        <dbReference type="ChEBI" id="CHEBI:29103"/>
    </ligand>
</feature>
<comment type="subcellular location">
    <subcellularLocation>
        <location evidence="1 12">Cell inner membrane</location>
        <topology evidence="1 12">Multi-pass membrane protein</topology>
    </subcellularLocation>
</comment>
<dbReference type="GO" id="GO:0015379">
    <property type="term" value="F:potassium:chloride symporter activity"/>
    <property type="evidence" value="ECO:0007669"/>
    <property type="project" value="InterPro"/>
</dbReference>
<feature type="transmembrane region" description="Helical" evidence="14">
    <location>
        <begin position="398"/>
        <end position="420"/>
    </location>
</feature>
<sequence>MHFRTITRITGLLVGLFSITMLPPVAVSMIYSDGGGTAFVQAFLISIIFGSLLWYPNRMHKQDLRTREGFLIVVLFWTVLGAMGTLPFLLVDNPELGLADSVFESFSALTTTGATVIVGLDELPKAILFYRHQLQWLGGMGIIVLAVAILPVLGIGGMQLYRAEIPGPVKDSKMTPRIAETAKTLWYIYLLLTIACAAAYHFAGMPVFDAICHSFSTIAIGGFSTHDASIGYYQSPAINLICVFFLLVAAVNFSLHFAAFSRRGINLKTYFRDAEFRALLLVQLALTLVCFLTLLHTGIYDSAEETFDYALFQAVSVSTTAGFGTESFHEWPLFLPILLIFSSFIGGCGGSTAGGIKVIRMVLLILQGYRELKRLIHPKAMFSIRIGSKALPDRVIDAVWGFFSAYALVFVICMLILMAMGMDAITSFSATAACLNNLGPGLGDVAANYAAITDAEKYVLVVAMLFGRLEVFTLLVLFIPSFWKN</sequence>
<keyword evidence="10 12" id="KW-0406">Ion transport</keyword>
<evidence type="ECO:0000256" key="8">
    <source>
        <dbReference type="ARBA" id="ARBA00022958"/>
    </source>
</evidence>
<comment type="caution">
    <text evidence="15">The sequence shown here is derived from an EMBL/GenBank/DDBJ whole genome shotgun (WGS) entry which is preliminary data.</text>
</comment>
<dbReference type="PIRSF" id="PIRSF006247">
    <property type="entry name" value="TrkH"/>
    <property type="match status" value="1"/>
</dbReference>
<dbReference type="OrthoDB" id="9810952at2"/>
<evidence type="ECO:0000256" key="1">
    <source>
        <dbReference type="ARBA" id="ARBA00004429"/>
    </source>
</evidence>
<feature type="transmembrane region" description="Helical" evidence="14">
    <location>
        <begin position="136"/>
        <end position="163"/>
    </location>
</feature>
<feature type="transmembrane region" description="Helical" evidence="14">
    <location>
        <begin position="237"/>
        <end position="258"/>
    </location>
</feature>
<evidence type="ECO:0000313" key="16">
    <source>
        <dbReference type="Proteomes" id="UP000029264"/>
    </source>
</evidence>
<keyword evidence="13" id="KW-0479">Metal-binding</keyword>
<feature type="binding site" evidence="13">
    <location>
        <position position="112"/>
    </location>
    <ligand>
        <name>K(+)</name>
        <dbReference type="ChEBI" id="CHEBI:29103"/>
    </ligand>
</feature>
<evidence type="ECO:0000313" key="15">
    <source>
        <dbReference type="EMBL" id="KFZ36163.1"/>
    </source>
</evidence>
<feature type="transmembrane region" description="Helical" evidence="14">
    <location>
        <begin position="458"/>
        <end position="479"/>
    </location>
</feature>
<evidence type="ECO:0000256" key="7">
    <source>
        <dbReference type="ARBA" id="ARBA00022692"/>
    </source>
</evidence>
<keyword evidence="16" id="KW-1185">Reference proteome</keyword>
<feature type="transmembrane region" description="Helical" evidence="14">
    <location>
        <begin position="12"/>
        <end position="32"/>
    </location>
</feature>
<name>A0A094LM20_9GAMM</name>
<feature type="binding site" evidence="13">
    <location>
        <position position="220"/>
    </location>
    <ligand>
        <name>K(+)</name>
        <dbReference type="ChEBI" id="CHEBI:29103"/>
    </ligand>
</feature>
<dbReference type="EMBL" id="JPEO01000023">
    <property type="protein sequence ID" value="KFZ36163.1"/>
    <property type="molecule type" value="Genomic_DNA"/>
</dbReference>
<keyword evidence="5 12" id="KW-0997">Cell inner membrane</keyword>
<evidence type="ECO:0000256" key="13">
    <source>
        <dbReference type="PIRSR" id="PIRSR006247-1"/>
    </source>
</evidence>
<dbReference type="PANTHER" id="PTHR32024:SF2">
    <property type="entry name" value="TRK SYSTEM POTASSIUM UPTAKE PROTEIN TRKG-RELATED"/>
    <property type="match status" value="1"/>
</dbReference>
<dbReference type="InterPro" id="IPR004772">
    <property type="entry name" value="TrkH"/>
</dbReference>
<evidence type="ECO:0000256" key="9">
    <source>
        <dbReference type="ARBA" id="ARBA00022989"/>
    </source>
</evidence>
<evidence type="ECO:0000256" key="6">
    <source>
        <dbReference type="ARBA" id="ARBA00022538"/>
    </source>
</evidence>
<evidence type="ECO:0000256" key="11">
    <source>
        <dbReference type="ARBA" id="ARBA00023136"/>
    </source>
</evidence>
<keyword evidence="7 14" id="KW-0812">Transmembrane</keyword>
<dbReference type="eggNOG" id="COG0168">
    <property type="taxonomic scope" value="Bacteria"/>
</dbReference>
<dbReference type="RefSeq" id="WP_037445555.1">
    <property type="nucleotide sequence ID" value="NZ_JPEO01000023.1"/>
</dbReference>
<evidence type="ECO:0000256" key="2">
    <source>
        <dbReference type="ARBA" id="ARBA00009137"/>
    </source>
</evidence>
<dbReference type="GO" id="GO:0046872">
    <property type="term" value="F:metal ion binding"/>
    <property type="evidence" value="ECO:0007669"/>
    <property type="project" value="UniProtKB-KW"/>
</dbReference>